<feature type="region of interest" description="Disordered" evidence="5">
    <location>
        <begin position="77"/>
        <end position="114"/>
    </location>
</feature>
<sequence>SDYSPPPPLPPPVLTNEHSGGGSHSDHGGGGGGVNHGVGVVGLAPEHMATPGAALSWQAAIDAARQAKIMGNTASSVGAVPGSGGGGPISTASSTQRKRQHYSSKPKKQTTTTATRPPRALLCLTLKNPIRRACISIVEWKPFEIIILMTIFANCVALAVYIPFPEDDSNATNSNLSLPSLPAGPTDLTLQKKAAKMSKACFHQLVQLLWGRREVKVECKGLLT</sequence>
<accession>A0A6I9PGP2</accession>
<evidence type="ECO:0000256" key="1">
    <source>
        <dbReference type="ARBA" id="ARBA00004141"/>
    </source>
</evidence>
<dbReference type="InterPro" id="IPR043203">
    <property type="entry name" value="VGCC_Ca_Na"/>
</dbReference>
<dbReference type="PANTHER" id="PTHR10037">
    <property type="entry name" value="VOLTAGE-GATED CATION CHANNEL CALCIUM AND SODIUM"/>
    <property type="match status" value="1"/>
</dbReference>
<evidence type="ECO:0000256" key="3">
    <source>
        <dbReference type="ARBA" id="ARBA00022989"/>
    </source>
</evidence>
<dbReference type="OrthoDB" id="431720at2759"/>
<dbReference type="PANTHER" id="PTHR10037:SF300">
    <property type="entry name" value="VOLTAGE-DEPENDENT L-TYPE CALCIUM CHANNEL SUBUNIT ALPHA"/>
    <property type="match status" value="1"/>
</dbReference>
<proteinExistence type="predicted"/>
<comment type="subcellular location">
    <subcellularLocation>
        <location evidence="1">Membrane</location>
        <topology evidence="1">Multi-pass membrane protein</topology>
    </subcellularLocation>
</comment>
<keyword evidence="3" id="KW-1133">Transmembrane helix</keyword>
<dbReference type="KEGG" id="ncc:104963130"/>
<reference evidence="7" key="1">
    <citation type="submission" date="2025-08" db="UniProtKB">
        <authorList>
            <consortium name="RefSeq"/>
        </authorList>
    </citation>
    <scope>IDENTIFICATION</scope>
    <source>
        <tissue evidence="7">Muscle</tissue>
    </source>
</reference>
<dbReference type="Gene3D" id="1.20.120.350">
    <property type="entry name" value="Voltage-gated potassium channels. Chain C"/>
    <property type="match status" value="1"/>
</dbReference>
<evidence type="ECO:0000313" key="6">
    <source>
        <dbReference type="Proteomes" id="UP000504611"/>
    </source>
</evidence>
<dbReference type="Proteomes" id="UP000504611">
    <property type="component" value="Unplaced"/>
</dbReference>
<dbReference type="GO" id="GO:0070509">
    <property type="term" value="P:calcium ion import"/>
    <property type="evidence" value="ECO:0007669"/>
    <property type="project" value="TreeGrafter"/>
</dbReference>
<feature type="compositionally biased region" description="Pro residues" evidence="5">
    <location>
        <begin position="1"/>
        <end position="13"/>
    </location>
</feature>
<dbReference type="GO" id="GO:0001518">
    <property type="term" value="C:voltage-gated sodium channel complex"/>
    <property type="evidence" value="ECO:0007669"/>
    <property type="project" value="TreeGrafter"/>
</dbReference>
<evidence type="ECO:0000256" key="5">
    <source>
        <dbReference type="SAM" id="MobiDB-lite"/>
    </source>
</evidence>
<dbReference type="GO" id="GO:0008332">
    <property type="term" value="F:low voltage-gated calcium channel activity"/>
    <property type="evidence" value="ECO:0007669"/>
    <property type="project" value="TreeGrafter"/>
</dbReference>
<feature type="compositionally biased region" description="Gly residues" evidence="5">
    <location>
        <begin position="19"/>
        <end position="39"/>
    </location>
</feature>
<evidence type="ECO:0000256" key="4">
    <source>
        <dbReference type="ARBA" id="ARBA00023136"/>
    </source>
</evidence>
<name>A0A6I9PGP2_9TELE</name>
<dbReference type="RefSeq" id="XP_010789994.1">
    <property type="nucleotide sequence ID" value="XM_010791692.1"/>
</dbReference>
<dbReference type="AlphaFoldDB" id="A0A6I9PGP2"/>
<protein>
    <submittedName>
        <fullName evidence="7">Voltage-dependent L-type calcium channel subunit alpha-1C-like</fullName>
    </submittedName>
</protein>
<evidence type="ECO:0000313" key="7">
    <source>
        <dbReference type="RefSeq" id="XP_010789994.1"/>
    </source>
</evidence>
<feature type="compositionally biased region" description="Basic residues" evidence="5">
    <location>
        <begin position="96"/>
        <end position="108"/>
    </location>
</feature>
<gene>
    <name evidence="7" type="primary">LOC104963130</name>
</gene>
<feature type="non-terminal residue" evidence="7">
    <location>
        <position position="1"/>
    </location>
</feature>
<dbReference type="GeneID" id="104963130"/>
<dbReference type="GO" id="GO:0005248">
    <property type="term" value="F:voltage-gated sodium channel activity"/>
    <property type="evidence" value="ECO:0007669"/>
    <property type="project" value="TreeGrafter"/>
</dbReference>
<keyword evidence="2" id="KW-0812">Transmembrane</keyword>
<keyword evidence="6" id="KW-1185">Reference proteome</keyword>
<keyword evidence="4" id="KW-0472">Membrane</keyword>
<evidence type="ECO:0000256" key="2">
    <source>
        <dbReference type="ARBA" id="ARBA00022692"/>
    </source>
</evidence>
<dbReference type="GO" id="GO:0086010">
    <property type="term" value="P:membrane depolarization during action potential"/>
    <property type="evidence" value="ECO:0007669"/>
    <property type="project" value="TreeGrafter"/>
</dbReference>
<dbReference type="GO" id="GO:0043005">
    <property type="term" value="C:neuron projection"/>
    <property type="evidence" value="ECO:0007669"/>
    <property type="project" value="TreeGrafter"/>
</dbReference>
<organism evidence="6 7">
    <name type="scientific">Notothenia coriiceps</name>
    <name type="common">black rockcod</name>
    <dbReference type="NCBI Taxonomy" id="8208"/>
    <lineage>
        <taxon>Eukaryota</taxon>
        <taxon>Metazoa</taxon>
        <taxon>Chordata</taxon>
        <taxon>Craniata</taxon>
        <taxon>Vertebrata</taxon>
        <taxon>Euteleostomi</taxon>
        <taxon>Actinopterygii</taxon>
        <taxon>Neopterygii</taxon>
        <taxon>Teleostei</taxon>
        <taxon>Neoteleostei</taxon>
        <taxon>Acanthomorphata</taxon>
        <taxon>Eupercaria</taxon>
        <taxon>Perciformes</taxon>
        <taxon>Notothenioidei</taxon>
        <taxon>Nototheniidae</taxon>
        <taxon>Notothenia</taxon>
    </lineage>
</organism>
<feature type="region of interest" description="Disordered" evidence="5">
    <location>
        <begin position="1"/>
        <end position="39"/>
    </location>
</feature>
<dbReference type="GO" id="GO:0045956">
    <property type="term" value="P:positive regulation of calcium ion-dependent exocytosis"/>
    <property type="evidence" value="ECO:0007669"/>
    <property type="project" value="TreeGrafter"/>
</dbReference>
<dbReference type="InterPro" id="IPR027359">
    <property type="entry name" value="Volt_channel_dom_sf"/>
</dbReference>